<evidence type="ECO:0000313" key="3">
    <source>
        <dbReference type="Proteomes" id="UP000199220"/>
    </source>
</evidence>
<dbReference type="Proteomes" id="UP000199220">
    <property type="component" value="Unassembled WGS sequence"/>
</dbReference>
<dbReference type="SUPFAM" id="SSF53850">
    <property type="entry name" value="Periplasmic binding protein-like II"/>
    <property type="match status" value="1"/>
</dbReference>
<keyword evidence="2" id="KW-0813">Transport</keyword>
<keyword evidence="3" id="KW-1185">Reference proteome</keyword>
<dbReference type="InterPro" id="IPR050490">
    <property type="entry name" value="Bact_solute-bd_prot1"/>
</dbReference>
<dbReference type="PANTHER" id="PTHR43649:SF12">
    <property type="entry name" value="DIACETYLCHITOBIOSE BINDING PROTEIN DASA"/>
    <property type="match status" value="1"/>
</dbReference>
<dbReference type="Pfam" id="PF01547">
    <property type="entry name" value="SBP_bac_1"/>
    <property type="match status" value="1"/>
</dbReference>
<feature type="chain" id="PRO_5011462450" evidence="1">
    <location>
        <begin position="21"/>
        <end position="435"/>
    </location>
</feature>
<evidence type="ECO:0000256" key="1">
    <source>
        <dbReference type="SAM" id="SignalP"/>
    </source>
</evidence>
<dbReference type="PANTHER" id="PTHR43649">
    <property type="entry name" value="ARABINOSE-BINDING PROTEIN-RELATED"/>
    <property type="match status" value="1"/>
</dbReference>
<dbReference type="InterPro" id="IPR006059">
    <property type="entry name" value="SBP"/>
</dbReference>
<evidence type="ECO:0000313" key="2">
    <source>
        <dbReference type="EMBL" id="SEE72296.1"/>
    </source>
</evidence>
<dbReference type="RefSeq" id="WP_175477094.1">
    <property type="nucleotide sequence ID" value="NZ_FNTX01000002.1"/>
</dbReference>
<organism evidence="2 3">
    <name type="scientific">Ruania alba</name>
    <dbReference type="NCBI Taxonomy" id="648782"/>
    <lineage>
        <taxon>Bacteria</taxon>
        <taxon>Bacillati</taxon>
        <taxon>Actinomycetota</taxon>
        <taxon>Actinomycetes</taxon>
        <taxon>Micrococcales</taxon>
        <taxon>Ruaniaceae</taxon>
        <taxon>Ruania</taxon>
    </lineage>
</organism>
<dbReference type="EMBL" id="FNTX01000002">
    <property type="protein sequence ID" value="SEE72296.1"/>
    <property type="molecule type" value="Genomic_DNA"/>
</dbReference>
<dbReference type="STRING" id="648782.SAMN04488554_2627"/>
<sequence length="435" mass="47332">MRYLRSAVAATAGLSMLALAACSGGSDDSGDSDGQVTLQMVESLTNPDRTTLIRGLLDDFEAENPDIQVELVSPPTEQADQTIQQMLQSGSGVDVLEVRDITVGPFSNNGWLYDMSGELESWDGWDDLTDNARTVAEGDGASYFLPYGFYGLSLFYRSDLVDEAGFDGPPSSWEDLLEQASAIQDPSSNTYGYAFRGGQNANSNVVAAIEAYVIDELDTENAFLMNDGSTIFAAPEARDALETYFALFEEASPPSAVSWGYPEMVEGFNNGSTAFLLQDPEVIATIQGSDTLSEDQWGTAPLLVGPTGRAAQPLAVAGWGVTEFSEHHEEALALVQFLASEGPATEFAQANSLVPPIASAADDPFYSEGPWTSYVTMTENPDTYVNVTQPRDVSWWTEWIQKSDQEIQSVLLGEMTHEELLTSWDEFWTEKYASE</sequence>
<dbReference type="PROSITE" id="PS51257">
    <property type="entry name" value="PROKAR_LIPOPROTEIN"/>
    <property type="match status" value="1"/>
</dbReference>
<name>A0A1H5L5G9_9MICO</name>
<protein>
    <submittedName>
        <fullName evidence="2">Multiple sugar transport system substrate-binding protein</fullName>
    </submittedName>
</protein>
<dbReference type="CDD" id="cd13585">
    <property type="entry name" value="PBP2_TMBP_like"/>
    <property type="match status" value="1"/>
</dbReference>
<proteinExistence type="predicted"/>
<gene>
    <name evidence="2" type="ORF">SAMN04488554_2627</name>
</gene>
<accession>A0A1H5L5G9</accession>
<feature type="signal peptide" evidence="1">
    <location>
        <begin position="1"/>
        <end position="20"/>
    </location>
</feature>
<dbReference type="AlphaFoldDB" id="A0A1H5L5G9"/>
<keyword evidence="1" id="KW-0732">Signal</keyword>
<reference evidence="3" key="1">
    <citation type="submission" date="2016-10" db="EMBL/GenBank/DDBJ databases">
        <authorList>
            <person name="Varghese N."/>
            <person name="Submissions S."/>
        </authorList>
    </citation>
    <scope>NUCLEOTIDE SEQUENCE [LARGE SCALE GENOMIC DNA]</scope>
    <source>
        <strain evidence="3">DSM 21368</strain>
    </source>
</reference>
<keyword evidence="2" id="KW-0762">Sugar transport</keyword>
<dbReference type="Gene3D" id="3.40.190.10">
    <property type="entry name" value="Periplasmic binding protein-like II"/>
    <property type="match status" value="1"/>
</dbReference>